<dbReference type="RefSeq" id="WP_202197506.1">
    <property type="nucleotide sequence ID" value="NZ_BAAATO010000056.1"/>
</dbReference>
<reference evidence="3" key="2">
    <citation type="submission" date="2024-05" db="EMBL/GenBank/DDBJ databases">
        <title>Whole genome shotgun sequence of Streptomyces spororaveus NBRC 15456.</title>
        <authorList>
            <person name="Komaki H."/>
            <person name="Tamura T."/>
        </authorList>
    </citation>
    <scope>NUCLEOTIDE SEQUENCE</scope>
    <source>
        <strain evidence="3 4">NBRC 15456</strain>
    </source>
</reference>
<dbReference type="EMBL" id="BNED01000005">
    <property type="protein sequence ID" value="GHI82533.1"/>
    <property type="molecule type" value="Genomic_DNA"/>
</dbReference>
<gene>
    <name evidence="1" type="ORF">Sspor_05590</name>
    <name evidence="2" type="ORF">Sspor_05900</name>
    <name evidence="3" type="ORF">Sspor_80940</name>
</gene>
<sequence>MRYANTDPELMDLVRRFVTPGRRYLRLGGSLLRLSGPERELFVRELVQAAGEITPAELGILFEGGWRERRTASWLVAVAGRTEFRSRIGELLLASGGPYGGSYCITLATFGTSADADLVCSYLDRYLPQPDLVWDQTFALSTLLHLDAVLGTERASRYLAAGGLWQQWTDATSNMVRDPQEYRQVVDRLCSFASECAELFARMETRR</sequence>
<organism evidence="3 4">
    <name type="scientific">Streptomyces spororaveus</name>
    <dbReference type="NCBI Taxonomy" id="284039"/>
    <lineage>
        <taxon>Bacteria</taxon>
        <taxon>Bacillati</taxon>
        <taxon>Actinomycetota</taxon>
        <taxon>Actinomycetes</taxon>
        <taxon>Kitasatosporales</taxon>
        <taxon>Streptomycetaceae</taxon>
        <taxon>Streptomyces</taxon>
    </lineage>
</organism>
<accession>A0ABQ3TQ39</accession>
<dbReference type="EMBL" id="BNED01000003">
    <property type="protein sequence ID" value="GHI74998.1"/>
    <property type="molecule type" value="Genomic_DNA"/>
</dbReference>
<evidence type="ECO:0000313" key="1">
    <source>
        <dbReference type="EMBL" id="GHI74998.1"/>
    </source>
</evidence>
<dbReference type="EMBL" id="BNED01000005">
    <property type="protein sequence ID" value="GHI75029.1"/>
    <property type="molecule type" value="Genomic_DNA"/>
</dbReference>
<name>A0ABQ3TQ39_9ACTN</name>
<reference evidence="4" key="1">
    <citation type="submission" date="2023-07" db="EMBL/GenBank/DDBJ databases">
        <title>Whole genome shotgun sequence of Streptomyces spororaveus NBRC 15456.</title>
        <authorList>
            <person name="Komaki H."/>
            <person name="Tamura T."/>
        </authorList>
    </citation>
    <scope>NUCLEOTIDE SEQUENCE [LARGE SCALE GENOMIC DNA]</scope>
    <source>
        <strain evidence="1 4">NBRC 15456</strain>
    </source>
</reference>
<dbReference type="InterPro" id="IPR046042">
    <property type="entry name" value="DUF6000"/>
</dbReference>
<proteinExistence type="predicted"/>
<comment type="caution">
    <text evidence="3">The sequence shown here is derived from an EMBL/GenBank/DDBJ whole genome shotgun (WGS) entry which is preliminary data.</text>
</comment>
<protein>
    <submittedName>
        <fullName evidence="3">Uncharacterized protein</fullName>
    </submittedName>
</protein>
<dbReference type="Pfam" id="PF19463">
    <property type="entry name" value="DUF6000"/>
    <property type="match status" value="1"/>
</dbReference>
<dbReference type="Proteomes" id="UP000608522">
    <property type="component" value="Unassembled WGS sequence"/>
</dbReference>
<evidence type="ECO:0000313" key="2">
    <source>
        <dbReference type="EMBL" id="GHI75029.1"/>
    </source>
</evidence>
<keyword evidence="4" id="KW-1185">Reference proteome</keyword>
<evidence type="ECO:0000313" key="3">
    <source>
        <dbReference type="EMBL" id="GHI82533.1"/>
    </source>
</evidence>
<evidence type="ECO:0000313" key="4">
    <source>
        <dbReference type="Proteomes" id="UP000608522"/>
    </source>
</evidence>